<feature type="transmembrane region" description="Helical" evidence="13">
    <location>
        <begin position="71"/>
        <end position="93"/>
    </location>
</feature>
<comment type="subcellular location">
    <subcellularLocation>
        <location evidence="2">Cytoplasm</location>
    </subcellularLocation>
    <subcellularLocation>
        <location evidence="1">Membrane</location>
        <topology evidence="1">Multi-pass membrane protein</topology>
    </subcellularLocation>
</comment>
<evidence type="ECO:0000313" key="16">
    <source>
        <dbReference type="Proteomes" id="UP000694565"/>
    </source>
</evidence>
<keyword evidence="10 13" id="KW-1133">Transmembrane helix</keyword>
<evidence type="ECO:0000256" key="7">
    <source>
        <dbReference type="ARBA" id="ARBA00022490"/>
    </source>
</evidence>
<dbReference type="FunFam" id="3.90.870.10:FF:000010">
    <property type="entry name" value="Si:ch211-153b23.4"/>
    <property type="match status" value="1"/>
</dbReference>
<feature type="transmembrane region" description="Helical" evidence="13">
    <location>
        <begin position="105"/>
        <end position="124"/>
    </location>
</feature>
<dbReference type="GeneTree" id="ENSGT00390000015364"/>
<evidence type="ECO:0000256" key="6">
    <source>
        <dbReference type="ARBA" id="ARBA00015492"/>
    </source>
</evidence>
<dbReference type="AlphaFoldDB" id="A0A8C3AD47"/>
<dbReference type="InterPro" id="IPR000791">
    <property type="entry name" value="Gpr1/Fun34/SatP-like"/>
</dbReference>
<evidence type="ECO:0000256" key="2">
    <source>
        <dbReference type="ARBA" id="ARBA00004496"/>
    </source>
</evidence>
<dbReference type="PROSITE" id="PS51163">
    <property type="entry name" value="YRDC"/>
    <property type="match status" value="1"/>
</dbReference>
<dbReference type="PANTHER" id="PTHR17490:SF17">
    <property type="entry name" value="THREONYLCARBAMOYL-AMP SYNTHASE"/>
    <property type="match status" value="1"/>
</dbReference>
<feature type="transmembrane region" description="Helical" evidence="13">
    <location>
        <begin position="324"/>
        <end position="345"/>
    </location>
</feature>
<evidence type="ECO:0000256" key="4">
    <source>
        <dbReference type="ARBA" id="ARBA00007663"/>
    </source>
</evidence>
<dbReference type="GO" id="GO:0061710">
    <property type="term" value="F:L-threonylcarbamoyladenylate synthase"/>
    <property type="evidence" value="ECO:0007669"/>
    <property type="project" value="UniProtKB-EC"/>
</dbReference>
<feature type="transmembrane region" description="Helical" evidence="13">
    <location>
        <begin position="528"/>
        <end position="547"/>
    </location>
</feature>
<evidence type="ECO:0000256" key="9">
    <source>
        <dbReference type="ARBA" id="ARBA00022692"/>
    </source>
</evidence>
<reference evidence="15" key="2">
    <citation type="submission" date="2025-09" db="UniProtKB">
        <authorList>
            <consortium name="Ensembl"/>
        </authorList>
    </citation>
    <scope>IDENTIFICATION</scope>
</reference>
<dbReference type="GO" id="GO:0003725">
    <property type="term" value="F:double-stranded RNA binding"/>
    <property type="evidence" value="ECO:0007669"/>
    <property type="project" value="InterPro"/>
</dbReference>
<evidence type="ECO:0000256" key="5">
    <source>
        <dbReference type="ARBA" id="ARBA00012584"/>
    </source>
</evidence>
<keyword evidence="7" id="KW-0963">Cytoplasm</keyword>
<feature type="transmembrane region" description="Helical" evidence="13">
    <location>
        <begin position="162"/>
        <end position="182"/>
    </location>
</feature>
<dbReference type="Pfam" id="PF01300">
    <property type="entry name" value="Sua5_yciO_yrdC"/>
    <property type="match status" value="1"/>
</dbReference>
<feature type="transmembrane region" description="Helical" evidence="13">
    <location>
        <begin position="12"/>
        <end position="34"/>
    </location>
</feature>
<evidence type="ECO:0000313" key="15">
    <source>
        <dbReference type="Ensembl" id="ENSCLMP00005040204.1"/>
    </source>
</evidence>
<evidence type="ECO:0000256" key="3">
    <source>
        <dbReference type="ARBA" id="ARBA00005587"/>
    </source>
</evidence>
<dbReference type="PANTHER" id="PTHR17490">
    <property type="entry name" value="SUA5"/>
    <property type="match status" value="1"/>
</dbReference>
<feature type="transmembrane region" description="Helical" evidence="13">
    <location>
        <begin position="246"/>
        <end position="265"/>
    </location>
</feature>
<dbReference type="Proteomes" id="UP000694565">
    <property type="component" value="Unplaced"/>
</dbReference>
<reference evidence="15" key="1">
    <citation type="submission" date="2025-08" db="UniProtKB">
        <authorList>
            <consortium name="Ensembl"/>
        </authorList>
    </citation>
    <scope>IDENTIFICATION</scope>
</reference>
<keyword evidence="16" id="KW-1185">Reference proteome</keyword>
<dbReference type="GO" id="GO:0005737">
    <property type="term" value="C:cytoplasm"/>
    <property type="evidence" value="ECO:0007669"/>
    <property type="project" value="UniProtKB-SubCell"/>
</dbReference>
<dbReference type="Gene3D" id="3.90.870.10">
    <property type="entry name" value="DHBP synthase"/>
    <property type="match status" value="1"/>
</dbReference>
<feature type="transmembrane region" description="Helical" evidence="13">
    <location>
        <begin position="131"/>
        <end position="150"/>
    </location>
</feature>
<feature type="domain" description="YrdC-like" evidence="14">
    <location>
        <begin position="611"/>
        <end position="806"/>
    </location>
</feature>
<accession>A0A8C3AD47</accession>
<evidence type="ECO:0000256" key="13">
    <source>
        <dbReference type="SAM" id="Phobius"/>
    </source>
</evidence>
<proteinExistence type="inferred from homology"/>
<feature type="transmembrane region" description="Helical" evidence="13">
    <location>
        <begin position="554"/>
        <end position="575"/>
    </location>
</feature>
<organism evidence="15 16">
    <name type="scientific">Cyclopterus lumpus</name>
    <name type="common">Lumpsucker</name>
    <dbReference type="NCBI Taxonomy" id="8103"/>
    <lineage>
        <taxon>Eukaryota</taxon>
        <taxon>Metazoa</taxon>
        <taxon>Chordata</taxon>
        <taxon>Craniata</taxon>
        <taxon>Vertebrata</taxon>
        <taxon>Euteleostomi</taxon>
        <taxon>Actinopterygii</taxon>
        <taxon>Neopterygii</taxon>
        <taxon>Teleostei</taxon>
        <taxon>Neoteleostei</taxon>
        <taxon>Acanthomorphata</taxon>
        <taxon>Eupercaria</taxon>
        <taxon>Perciformes</taxon>
        <taxon>Cottioidei</taxon>
        <taxon>Cottales</taxon>
        <taxon>Cyclopteridae</taxon>
        <taxon>Cyclopterus</taxon>
    </lineage>
</organism>
<evidence type="ECO:0000256" key="1">
    <source>
        <dbReference type="ARBA" id="ARBA00004141"/>
    </source>
</evidence>
<evidence type="ECO:0000259" key="14">
    <source>
        <dbReference type="PROSITE" id="PS51163"/>
    </source>
</evidence>
<evidence type="ECO:0000256" key="10">
    <source>
        <dbReference type="ARBA" id="ARBA00022989"/>
    </source>
</evidence>
<sequence>NQLPTMAQHSLHVSIGILGISGGSLLLLVNNYASSPEKDFIPHTALGILLVIIAVLLAYAGISHSLSHAQLFSSLCLTVSALWCGSGLVYILVGQAVLQPTELRSSLVPGLAAFTLALFVIGSVAVAVKKAVLVIIAVGISLASAHQIAGLSSSGFGQSATAANYLLVCLVGVYFGFGRLLYSITHGKLEPPGTGWSRKAELKAEQNQGCSDAVSVGLVMNLLSASVLACPLLGVVPQLSIGHVPWLWTAGVFQLGMCVLFYRAMDTLAATFYGFTALLKFAEGYSALLSSSVQPVSPIPFPIVFSVLFSILALFSCQKSLLEGLYQLFFAAYCIAIAAQPQGFFQGGTQGVQGAIFVFSAGMLFITTFNMVSPTMIPTGQGHFKALVTRMQRLTLRAHDKNLHVPYLGYSKYADAEVLGHACNVLAAFAITATVGDIHPLSVLVLPWVVVAGGALQLLCGSVAFARGKTFESTVFILYGVMWAVWGLTRYGGFYGETRSFNVAVGIISFMLFNCLVTAAALFVSVAWFAYALTFQLILISFLLDAVGALPYGYDIGVTIIFGLVSFYFFLAHIFNSTFQSPLIPFGKPLVKLSGVGGGSDICPHVPARKATSVQQIAEIMKNGGICGMPTDTVYVLVAACNRPDAVVKAYKVKKQAQDRPMSLWISSIKQLEPVRHLLSPLLLDFMEAAWPSSISMVIPRGPWMDTFGLGDAAKHIGTPQSIAIRNPDCSVATHLINMVGPVAVTSANPSGEADTTHHNQVYAKLGNKVDGVLCDGPSPENIASTVVDCTKIETGHIGFFRVGLIPKSKVLHIFEEVQKRHRLGQTNPAFEYDLQLSFRPDLEINILIKY</sequence>
<dbReference type="Pfam" id="PF01184">
    <property type="entry name" value="Gpr1_Fun34_YaaH"/>
    <property type="match status" value="1"/>
</dbReference>
<dbReference type="GO" id="GO:0016020">
    <property type="term" value="C:membrane"/>
    <property type="evidence" value="ECO:0007669"/>
    <property type="project" value="UniProtKB-SubCell"/>
</dbReference>
<dbReference type="GO" id="GO:0006450">
    <property type="term" value="P:regulation of translational fidelity"/>
    <property type="evidence" value="ECO:0007669"/>
    <property type="project" value="TreeGrafter"/>
</dbReference>
<feature type="transmembrane region" description="Helical" evidence="13">
    <location>
        <begin position="351"/>
        <end position="372"/>
    </location>
</feature>
<comment type="similarity">
    <text evidence="4">Belongs to the SUA5 family.</text>
</comment>
<dbReference type="GO" id="GO:0000049">
    <property type="term" value="F:tRNA binding"/>
    <property type="evidence" value="ECO:0007669"/>
    <property type="project" value="TreeGrafter"/>
</dbReference>
<dbReference type="Ensembl" id="ENSCLMT00005041707.1">
    <property type="protein sequence ID" value="ENSCLMP00005040204.1"/>
    <property type="gene ID" value="ENSCLMG00005018931.1"/>
</dbReference>
<dbReference type="InterPro" id="IPR050156">
    <property type="entry name" value="TC-AMP_synthase_SUA5"/>
</dbReference>
<feature type="transmembrane region" description="Helical" evidence="13">
    <location>
        <begin position="501"/>
        <end position="522"/>
    </location>
</feature>
<dbReference type="InterPro" id="IPR006070">
    <property type="entry name" value="Sua5-like_dom"/>
</dbReference>
<feature type="transmembrane region" description="Helical" evidence="13">
    <location>
        <begin position="213"/>
        <end position="234"/>
    </location>
</feature>
<evidence type="ECO:0000256" key="8">
    <source>
        <dbReference type="ARBA" id="ARBA00022679"/>
    </source>
</evidence>
<feature type="transmembrane region" description="Helical" evidence="13">
    <location>
        <begin position="471"/>
        <end position="489"/>
    </location>
</feature>
<comment type="similarity">
    <text evidence="3">Belongs to the acetate uptake transporter (AceTr) (TC 2.A.96) family.</text>
</comment>
<dbReference type="EC" id="2.7.7.87" evidence="5"/>
<dbReference type="InterPro" id="IPR017945">
    <property type="entry name" value="DHBP_synth_RibB-like_a/b_dom"/>
</dbReference>
<feature type="transmembrane region" description="Helical" evidence="13">
    <location>
        <begin position="272"/>
        <end position="293"/>
    </location>
</feature>
<keyword evidence="8" id="KW-0808">Transferase</keyword>
<evidence type="ECO:0000256" key="11">
    <source>
        <dbReference type="ARBA" id="ARBA00023136"/>
    </source>
</evidence>
<dbReference type="SUPFAM" id="SSF55821">
    <property type="entry name" value="YrdC/RibB"/>
    <property type="match status" value="1"/>
</dbReference>
<evidence type="ECO:0000256" key="12">
    <source>
        <dbReference type="ARBA" id="ARBA00048366"/>
    </source>
</evidence>
<protein>
    <recommendedName>
        <fullName evidence="6">Threonylcarbamoyl-AMP synthase</fullName>
        <ecNumber evidence="5">2.7.7.87</ecNumber>
    </recommendedName>
</protein>
<name>A0A8C3AD47_CYCLU</name>
<feature type="transmembrane region" description="Helical" evidence="13">
    <location>
        <begin position="40"/>
        <end position="59"/>
    </location>
</feature>
<comment type="catalytic activity">
    <reaction evidence="12">
        <text>L-threonine + hydrogencarbonate + ATP = L-threonylcarbamoyladenylate + diphosphate + H2O</text>
        <dbReference type="Rhea" id="RHEA:36407"/>
        <dbReference type="ChEBI" id="CHEBI:15377"/>
        <dbReference type="ChEBI" id="CHEBI:17544"/>
        <dbReference type="ChEBI" id="CHEBI:30616"/>
        <dbReference type="ChEBI" id="CHEBI:33019"/>
        <dbReference type="ChEBI" id="CHEBI:57926"/>
        <dbReference type="ChEBI" id="CHEBI:73682"/>
        <dbReference type="EC" id="2.7.7.87"/>
    </reaction>
</comment>
<feature type="transmembrane region" description="Helical" evidence="13">
    <location>
        <begin position="443"/>
        <end position="465"/>
    </location>
</feature>
<keyword evidence="11 13" id="KW-0472">Membrane</keyword>
<keyword evidence="9 13" id="KW-0812">Transmembrane</keyword>
<feature type="transmembrane region" description="Helical" evidence="13">
    <location>
        <begin position="299"/>
        <end position="317"/>
    </location>
</feature>